<accession>A0A0V1GYB9</accession>
<keyword evidence="2" id="KW-1185">Reference proteome</keyword>
<proteinExistence type="predicted"/>
<dbReference type="AlphaFoldDB" id="A0A0V1GYB9"/>
<evidence type="ECO:0000313" key="1">
    <source>
        <dbReference type="EMBL" id="KRZ03158.1"/>
    </source>
</evidence>
<name>A0A0V1GYB9_9BILA</name>
<reference evidence="1 2" key="1">
    <citation type="submission" date="2015-01" db="EMBL/GenBank/DDBJ databases">
        <title>Evolution of Trichinella species and genotypes.</title>
        <authorList>
            <person name="Korhonen P.K."/>
            <person name="Edoardo P."/>
            <person name="Giuseppe L.R."/>
            <person name="Gasser R.B."/>
        </authorList>
    </citation>
    <scope>NUCLEOTIDE SEQUENCE [LARGE SCALE GENOMIC DNA]</scope>
    <source>
        <strain evidence="1">ISS1029</strain>
    </source>
</reference>
<dbReference type="EMBL" id="JYDP01000202">
    <property type="protein sequence ID" value="KRZ03158.1"/>
    <property type="molecule type" value="Genomic_DNA"/>
</dbReference>
<comment type="caution">
    <text evidence="1">The sequence shown here is derived from an EMBL/GenBank/DDBJ whole genome shotgun (WGS) entry which is preliminary data.</text>
</comment>
<sequence>MIKFTVNSGLATLYCTKCNNREVKSTMIAIKPPHLAEFKDAASEDRGWLLATSPHDPTRRYPFSRCTAGRSVIHPRARRTLMICWGSGSKPTRNEPRIRAPDL</sequence>
<gene>
    <name evidence="1" type="ORF">T11_16597</name>
</gene>
<dbReference type="OrthoDB" id="10448009at2759"/>
<evidence type="ECO:0000313" key="2">
    <source>
        <dbReference type="Proteomes" id="UP000055024"/>
    </source>
</evidence>
<dbReference type="Proteomes" id="UP000055024">
    <property type="component" value="Unassembled WGS sequence"/>
</dbReference>
<protein>
    <submittedName>
        <fullName evidence="1">Uncharacterized protein</fullName>
    </submittedName>
</protein>
<organism evidence="1 2">
    <name type="scientific">Trichinella zimbabwensis</name>
    <dbReference type="NCBI Taxonomy" id="268475"/>
    <lineage>
        <taxon>Eukaryota</taxon>
        <taxon>Metazoa</taxon>
        <taxon>Ecdysozoa</taxon>
        <taxon>Nematoda</taxon>
        <taxon>Enoplea</taxon>
        <taxon>Dorylaimia</taxon>
        <taxon>Trichinellida</taxon>
        <taxon>Trichinellidae</taxon>
        <taxon>Trichinella</taxon>
    </lineage>
</organism>